<dbReference type="Proteomes" id="UP001160148">
    <property type="component" value="Unassembled WGS sequence"/>
</dbReference>
<name>A0AAV0VJG5_9HEMI</name>
<gene>
    <name evidence="1" type="ORF">MEUPH1_LOCUS925</name>
</gene>
<accession>A0AAV0VJG5</accession>
<sequence length="104" mass="11270">MSGRRGGNGELRFIPLGSSHTETVASLTPYHVPTTIHLGRPRGALCLISSGASRSLSAFLRLGPRPASPTFLGNLTQKGAHDVFDIFFFVVDNAFVNQHVYDFP</sequence>
<organism evidence="1 2">
    <name type="scientific">Macrosiphum euphorbiae</name>
    <name type="common">potato aphid</name>
    <dbReference type="NCBI Taxonomy" id="13131"/>
    <lineage>
        <taxon>Eukaryota</taxon>
        <taxon>Metazoa</taxon>
        <taxon>Ecdysozoa</taxon>
        <taxon>Arthropoda</taxon>
        <taxon>Hexapoda</taxon>
        <taxon>Insecta</taxon>
        <taxon>Pterygota</taxon>
        <taxon>Neoptera</taxon>
        <taxon>Paraneoptera</taxon>
        <taxon>Hemiptera</taxon>
        <taxon>Sternorrhyncha</taxon>
        <taxon>Aphidomorpha</taxon>
        <taxon>Aphidoidea</taxon>
        <taxon>Aphididae</taxon>
        <taxon>Macrosiphini</taxon>
        <taxon>Macrosiphum</taxon>
    </lineage>
</organism>
<comment type="caution">
    <text evidence="1">The sequence shown here is derived from an EMBL/GenBank/DDBJ whole genome shotgun (WGS) entry which is preliminary data.</text>
</comment>
<evidence type="ECO:0000313" key="1">
    <source>
        <dbReference type="EMBL" id="CAI6343695.1"/>
    </source>
</evidence>
<protein>
    <submittedName>
        <fullName evidence="1">Uncharacterized protein</fullName>
    </submittedName>
</protein>
<proteinExistence type="predicted"/>
<keyword evidence="2" id="KW-1185">Reference proteome</keyword>
<reference evidence="1 2" key="1">
    <citation type="submission" date="2023-01" db="EMBL/GenBank/DDBJ databases">
        <authorList>
            <person name="Whitehead M."/>
        </authorList>
    </citation>
    <scope>NUCLEOTIDE SEQUENCE [LARGE SCALE GENOMIC DNA]</scope>
</reference>
<dbReference type="AlphaFoldDB" id="A0AAV0VJG5"/>
<evidence type="ECO:0000313" key="2">
    <source>
        <dbReference type="Proteomes" id="UP001160148"/>
    </source>
</evidence>
<dbReference type="EMBL" id="CARXXK010000001">
    <property type="protein sequence ID" value="CAI6343695.1"/>
    <property type="molecule type" value="Genomic_DNA"/>
</dbReference>